<protein>
    <submittedName>
        <fullName evidence="1">Conserved plasmid protein</fullName>
    </submittedName>
</protein>
<dbReference type="HOGENOM" id="CLU_179024_0_0_2"/>
<organism evidence="1 2">
    <name type="scientific">Saccharolobus islandicus (strain REY15A)</name>
    <name type="common">Sulfolobus islandicus</name>
    <dbReference type="NCBI Taxonomy" id="930945"/>
    <lineage>
        <taxon>Archaea</taxon>
        <taxon>Thermoproteota</taxon>
        <taxon>Thermoprotei</taxon>
        <taxon>Sulfolobales</taxon>
        <taxon>Sulfolobaceae</taxon>
        <taxon>Saccharolobus</taxon>
    </lineage>
</organism>
<dbReference type="eggNOG" id="arCOG07187">
    <property type="taxonomic scope" value="Archaea"/>
</dbReference>
<dbReference type="KEGG" id="sir:SiRe_1243"/>
<reference evidence="1 2" key="1">
    <citation type="journal article" date="2011" name="J. Bacteriol.">
        <title>Genome analyses of icelandic strains of Sulfolobus islandicus, model organisms for genetic and virus-host interaction studies.</title>
        <authorList>
            <person name="Guo L."/>
            <person name="Brugger K."/>
            <person name="Liu C."/>
            <person name="Shah S.A."/>
            <person name="Zheng H."/>
            <person name="Zhu Y."/>
            <person name="Wang S."/>
            <person name="Lillestol R.K."/>
            <person name="Chen L."/>
            <person name="Frank J."/>
            <person name="Prangishvili D."/>
            <person name="Paulin L."/>
            <person name="She Q."/>
            <person name="Huang L."/>
            <person name="Garrett R.A."/>
        </authorList>
    </citation>
    <scope>NUCLEOTIDE SEQUENCE [LARGE SCALE GENOMIC DNA]</scope>
    <source>
        <strain evidence="1 2">REY15A</strain>
    </source>
</reference>
<name>F0NF30_SACI5</name>
<evidence type="ECO:0000313" key="2">
    <source>
        <dbReference type="Proteomes" id="UP000002664"/>
    </source>
</evidence>
<dbReference type="RefSeq" id="WP_014513948.1">
    <property type="nucleotide sequence ID" value="NC_017276.1"/>
</dbReference>
<dbReference type="EMBL" id="CP002425">
    <property type="protein sequence ID" value="ADX85310.1"/>
    <property type="molecule type" value="Genomic_DNA"/>
</dbReference>
<dbReference type="STRING" id="930945.SiRe_1243"/>
<proteinExistence type="predicted"/>
<dbReference type="GeneID" id="12418167"/>
<dbReference type="Proteomes" id="UP000002664">
    <property type="component" value="Chromosome"/>
</dbReference>
<dbReference type="AlphaFoldDB" id="F0NF30"/>
<sequence>MLEIPQLLIPGVKLQKLTRHINNKGREYEYSQYFIYIPRDFEAYVKDKEWLVTIIVDSKEFPIGIRTPSRHNNYYIITLPNDLEYYWERKLYQKVDVLLQRP</sequence>
<accession>F0NF30</accession>
<gene>
    <name evidence="1" type="ordered locus">SiRe_1243</name>
</gene>
<keyword evidence="2" id="KW-1185">Reference proteome</keyword>
<evidence type="ECO:0000313" key="1">
    <source>
        <dbReference type="EMBL" id="ADX85310.1"/>
    </source>
</evidence>